<keyword evidence="3" id="KW-0813">Transport</keyword>
<keyword evidence="6" id="KW-0793">Thylakoid</keyword>
<dbReference type="eggNOG" id="KOG1662">
    <property type="taxonomic scope" value="Eukaryota"/>
</dbReference>
<dbReference type="AlphaFoldDB" id="T0RGL9"/>
<evidence type="ECO:0000256" key="5">
    <source>
        <dbReference type="ARBA" id="ARBA00023065"/>
    </source>
</evidence>
<dbReference type="HAMAP" id="MF_01416">
    <property type="entry name" value="ATP_synth_delta_bact"/>
    <property type="match status" value="1"/>
</dbReference>
<keyword evidence="8" id="KW-0066">ATP synthesis</keyword>
<dbReference type="InParanoid" id="T0RGL9"/>
<dbReference type="InterPro" id="IPR026015">
    <property type="entry name" value="ATP_synth_OSCP/delta_N_sf"/>
</dbReference>
<proteinExistence type="inferred from homology"/>
<organism evidence="9 10">
    <name type="scientific">Saprolegnia diclina (strain VS20)</name>
    <dbReference type="NCBI Taxonomy" id="1156394"/>
    <lineage>
        <taxon>Eukaryota</taxon>
        <taxon>Sar</taxon>
        <taxon>Stramenopiles</taxon>
        <taxon>Oomycota</taxon>
        <taxon>Saprolegniomycetes</taxon>
        <taxon>Saprolegniales</taxon>
        <taxon>Saprolegniaceae</taxon>
        <taxon>Saprolegnia</taxon>
    </lineage>
</organism>
<dbReference type="SUPFAM" id="SSF47928">
    <property type="entry name" value="N-terminal domain of the delta subunit of the F1F0-ATP synthase"/>
    <property type="match status" value="1"/>
</dbReference>
<sequence length="344" mass="37414">MKRFRHKRAAGAVRVGAEPPAKIPIRIERPRLQATPPAKYDVQPTSPGVNLGDTEVRQLWQSLEAVTMELEFAAAVTAATKERHACEKAYWATVLSARDATIAAQTQLLQRLCTAAASQNMHILDAVILDLAPFTVQRAMSTAAASGEATIDGFAKMHAPKLSLFGLHAKYANALYSVASKQNVLEAVEGELKTIHEEIAKNPTFAEFLKDPTIARGEKKADIAKVMDAAKFSKPVSGLFTVLAENGRLGDAKHVIAAYNRLMRAHRGEVQAKITSADPLTKEQLAQVQTALKARIQKGETLLLETVVDPTILGGLKVQIADLFIDLSLSTKIEKIHMILSTRQ</sequence>
<gene>
    <name evidence="9" type="ORF">SDRG_11032</name>
</gene>
<evidence type="ECO:0000256" key="7">
    <source>
        <dbReference type="ARBA" id="ARBA00023136"/>
    </source>
</evidence>
<keyword evidence="10" id="KW-1185">Reference proteome</keyword>
<evidence type="ECO:0000313" key="9">
    <source>
        <dbReference type="EMBL" id="EQC31433.1"/>
    </source>
</evidence>
<evidence type="ECO:0000313" key="10">
    <source>
        <dbReference type="Proteomes" id="UP000030762"/>
    </source>
</evidence>
<evidence type="ECO:0000256" key="8">
    <source>
        <dbReference type="ARBA" id="ARBA00023310"/>
    </source>
</evidence>
<dbReference type="STRING" id="1156394.T0RGL9"/>
<name>T0RGL9_SAPDV</name>
<dbReference type="VEuPathDB" id="FungiDB:SDRG_11032"/>
<evidence type="ECO:0000256" key="3">
    <source>
        <dbReference type="ARBA" id="ARBA00022448"/>
    </source>
</evidence>
<dbReference type="Pfam" id="PF00213">
    <property type="entry name" value="OSCP"/>
    <property type="match status" value="1"/>
</dbReference>
<dbReference type="Gene3D" id="1.10.520.20">
    <property type="entry name" value="N-terminal domain of the delta subunit of the F1F0-ATP synthase"/>
    <property type="match status" value="1"/>
</dbReference>
<dbReference type="RefSeq" id="XP_008615274.1">
    <property type="nucleotide sequence ID" value="XM_008617052.1"/>
</dbReference>
<protein>
    <submittedName>
        <fullName evidence="9">Uncharacterized protein</fullName>
    </submittedName>
</protein>
<evidence type="ECO:0000256" key="6">
    <source>
        <dbReference type="ARBA" id="ARBA00023078"/>
    </source>
</evidence>
<dbReference type="OrthoDB" id="1262810at2759"/>
<dbReference type="Proteomes" id="UP000030762">
    <property type="component" value="Unassembled WGS sequence"/>
</dbReference>
<evidence type="ECO:0000256" key="2">
    <source>
        <dbReference type="ARBA" id="ARBA00007046"/>
    </source>
</evidence>
<accession>T0RGL9</accession>
<dbReference type="PANTHER" id="PTHR11910">
    <property type="entry name" value="ATP SYNTHASE DELTA CHAIN"/>
    <property type="match status" value="1"/>
</dbReference>
<dbReference type="GeneID" id="19951759"/>
<keyword evidence="7" id="KW-0472">Membrane</keyword>
<evidence type="ECO:0000256" key="1">
    <source>
        <dbReference type="ARBA" id="ARBA00004370"/>
    </source>
</evidence>
<keyword evidence="5" id="KW-0406">Ion transport</keyword>
<evidence type="ECO:0000256" key="4">
    <source>
        <dbReference type="ARBA" id="ARBA00022781"/>
    </source>
</evidence>
<dbReference type="GO" id="GO:0016020">
    <property type="term" value="C:membrane"/>
    <property type="evidence" value="ECO:0007669"/>
    <property type="project" value="UniProtKB-SubCell"/>
</dbReference>
<dbReference type="PRINTS" id="PR00125">
    <property type="entry name" value="ATPASEDELTA"/>
</dbReference>
<dbReference type="GO" id="GO:0046933">
    <property type="term" value="F:proton-transporting ATP synthase activity, rotational mechanism"/>
    <property type="evidence" value="ECO:0007669"/>
    <property type="project" value="InterPro"/>
</dbReference>
<comment type="subcellular location">
    <subcellularLocation>
        <location evidence="1">Membrane</location>
    </subcellularLocation>
</comment>
<dbReference type="NCBIfam" id="TIGR01145">
    <property type="entry name" value="ATP_synt_delta"/>
    <property type="match status" value="1"/>
</dbReference>
<reference evidence="9 10" key="1">
    <citation type="submission" date="2012-04" db="EMBL/GenBank/DDBJ databases">
        <title>The Genome Sequence of Saprolegnia declina VS20.</title>
        <authorList>
            <consortium name="The Broad Institute Genome Sequencing Platform"/>
            <person name="Russ C."/>
            <person name="Nusbaum C."/>
            <person name="Tyler B."/>
            <person name="van West P."/>
            <person name="Dieguez-Uribeondo J."/>
            <person name="de Bruijn I."/>
            <person name="Tripathy S."/>
            <person name="Jiang R."/>
            <person name="Young S.K."/>
            <person name="Zeng Q."/>
            <person name="Gargeya S."/>
            <person name="Fitzgerald M."/>
            <person name="Haas B."/>
            <person name="Abouelleil A."/>
            <person name="Alvarado L."/>
            <person name="Arachchi H.M."/>
            <person name="Berlin A."/>
            <person name="Chapman S.B."/>
            <person name="Goldberg J."/>
            <person name="Griggs A."/>
            <person name="Gujja S."/>
            <person name="Hansen M."/>
            <person name="Howarth C."/>
            <person name="Imamovic A."/>
            <person name="Larimer J."/>
            <person name="McCowen C."/>
            <person name="Montmayeur A."/>
            <person name="Murphy C."/>
            <person name="Neiman D."/>
            <person name="Pearson M."/>
            <person name="Priest M."/>
            <person name="Roberts A."/>
            <person name="Saif S."/>
            <person name="Shea T."/>
            <person name="Sisk P."/>
            <person name="Sykes S."/>
            <person name="Wortman J."/>
            <person name="Nusbaum C."/>
            <person name="Birren B."/>
        </authorList>
    </citation>
    <scope>NUCLEOTIDE SEQUENCE [LARGE SCALE GENOMIC DNA]</scope>
    <source>
        <strain evidence="9 10">VS20</strain>
    </source>
</reference>
<dbReference type="EMBL" id="JH767169">
    <property type="protein sequence ID" value="EQC31433.1"/>
    <property type="molecule type" value="Genomic_DNA"/>
</dbReference>
<dbReference type="InterPro" id="IPR000711">
    <property type="entry name" value="ATPase_OSCP/dsu"/>
</dbReference>
<keyword evidence="4" id="KW-0375">Hydrogen ion transport</keyword>
<comment type="similarity">
    <text evidence="2">Belongs to the ATPase delta chain family.</text>
</comment>